<reference evidence="2 3" key="1">
    <citation type="journal article" date="2012" name="Genome Biol.">
        <title>Genome and low-iron response of an oceanic diatom adapted to chronic iron limitation.</title>
        <authorList>
            <person name="Lommer M."/>
            <person name="Specht M."/>
            <person name="Roy A.S."/>
            <person name="Kraemer L."/>
            <person name="Andreson R."/>
            <person name="Gutowska M.A."/>
            <person name="Wolf J."/>
            <person name="Bergner S.V."/>
            <person name="Schilhabel M.B."/>
            <person name="Klostermeier U.C."/>
            <person name="Beiko R.G."/>
            <person name="Rosenstiel P."/>
            <person name="Hippler M."/>
            <person name="Laroche J."/>
        </authorList>
    </citation>
    <scope>NUCLEOTIDE SEQUENCE [LARGE SCALE GENOMIC DNA]</scope>
    <source>
        <strain evidence="2 3">CCMP1005</strain>
    </source>
</reference>
<feature type="non-terminal residue" evidence="2">
    <location>
        <position position="157"/>
    </location>
</feature>
<feature type="compositionally biased region" description="Low complexity" evidence="1">
    <location>
        <begin position="132"/>
        <end position="146"/>
    </location>
</feature>
<feature type="region of interest" description="Disordered" evidence="1">
    <location>
        <begin position="120"/>
        <end position="157"/>
    </location>
</feature>
<name>K0TMR2_THAOC</name>
<comment type="caution">
    <text evidence="2">The sequence shown here is derived from an EMBL/GenBank/DDBJ whole genome shotgun (WGS) entry which is preliminary data.</text>
</comment>
<feature type="compositionally biased region" description="Basic residues" evidence="1">
    <location>
        <begin position="147"/>
        <end position="157"/>
    </location>
</feature>
<dbReference type="Proteomes" id="UP000266841">
    <property type="component" value="Unassembled WGS sequence"/>
</dbReference>
<sequence length="157" mass="17650">MQTSKFNNDIMPFQVTFRGLQLVSQLYLPPKWAWTAVISSGNYDEIVITIPLQYHCMISSLSFPILGRQRLGQPNLPALDIKSQLEKHRAARGQSAVIAISTTTRVRTKRRNPPETTNFVLEVQSFDPPPVSAASKPKPGRAPLRSLRLRPRASKFP</sequence>
<evidence type="ECO:0000313" key="2">
    <source>
        <dbReference type="EMBL" id="EJK76446.1"/>
    </source>
</evidence>
<dbReference type="AlphaFoldDB" id="K0TMR2"/>
<protein>
    <submittedName>
        <fullName evidence="2">Uncharacterized protein</fullName>
    </submittedName>
</protein>
<organism evidence="2 3">
    <name type="scientific">Thalassiosira oceanica</name>
    <name type="common">Marine diatom</name>
    <dbReference type="NCBI Taxonomy" id="159749"/>
    <lineage>
        <taxon>Eukaryota</taxon>
        <taxon>Sar</taxon>
        <taxon>Stramenopiles</taxon>
        <taxon>Ochrophyta</taxon>
        <taxon>Bacillariophyta</taxon>
        <taxon>Coscinodiscophyceae</taxon>
        <taxon>Thalassiosirophycidae</taxon>
        <taxon>Thalassiosirales</taxon>
        <taxon>Thalassiosiraceae</taxon>
        <taxon>Thalassiosira</taxon>
    </lineage>
</organism>
<dbReference type="EMBL" id="AGNL01002135">
    <property type="protein sequence ID" value="EJK76446.1"/>
    <property type="molecule type" value="Genomic_DNA"/>
</dbReference>
<gene>
    <name evidence="2" type="ORF">THAOC_01791</name>
</gene>
<keyword evidence="3" id="KW-1185">Reference proteome</keyword>
<evidence type="ECO:0000313" key="3">
    <source>
        <dbReference type="Proteomes" id="UP000266841"/>
    </source>
</evidence>
<proteinExistence type="predicted"/>
<accession>K0TMR2</accession>
<evidence type="ECO:0000256" key="1">
    <source>
        <dbReference type="SAM" id="MobiDB-lite"/>
    </source>
</evidence>